<evidence type="ECO:0000313" key="2">
    <source>
        <dbReference type="Proteomes" id="UP000321062"/>
    </source>
</evidence>
<dbReference type="EMBL" id="CP041690">
    <property type="protein sequence ID" value="QEE21411.1"/>
    <property type="molecule type" value="Genomic_DNA"/>
</dbReference>
<keyword evidence="2" id="KW-1185">Reference proteome</keyword>
<organism evidence="1 2">
    <name type="scientific">Paradevosia tibetensis</name>
    <dbReference type="NCBI Taxonomy" id="1447062"/>
    <lineage>
        <taxon>Bacteria</taxon>
        <taxon>Pseudomonadati</taxon>
        <taxon>Pseudomonadota</taxon>
        <taxon>Alphaproteobacteria</taxon>
        <taxon>Hyphomicrobiales</taxon>
        <taxon>Devosiaceae</taxon>
        <taxon>Paradevosia</taxon>
    </lineage>
</organism>
<gene>
    <name evidence="1" type="ORF">FNA67_14990</name>
</gene>
<name>A0A5B9DPS7_9HYPH</name>
<accession>A0A5B9DPS7</accession>
<dbReference type="AlphaFoldDB" id="A0A5B9DPS7"/>
<dbReference type="Proteomes" id="UP000321062">
    <property type="component" value="Chromosome"/>
</dbReference>
<sequence length="300" mass="31140">MKLNSRVTWGLAWAGLALVIAVPSADMVASQFSSSQAMVIDEPVSKAPKAAAGQVALVAPVPAPRPAGRDQAVAAVKPQPPVAAPVKTDVAANANDPVDRFVSAGKKLPSYITGGDDTLAQAPAKPDVVQQPAAPTQVASTASDKPVTWGESKWGVTGGKDPVGTLGADAAKSNPAAVAPVETVTNVASIQPTELVAPVPMPASMRPKSVAVKRPAPAAVDPTTVASFDNSDRVTARDLQDWESGPLSDFLAKRAQGRRIAQQPQRLPQYDPQADGDFIEYDAAPQYLGPVENGSFFIWN</sequence>
<proteinExistence type="predicted"/>
<dbReference type="KEGG" id="yti:FNA67_14990"/>
<dbReference type="RefSeq" id="WP_147656641.1">
    <property type="nucleotide sequence ID" value="NZ_BMFM01000001.1"/>
</dbReference>
<dbReference type="OrthoDB" id="7950406at2"/>
<protein>
    <submittedName>
        <fullName evidence="1">Uncharacterized protein</fullName>
    </submittedName>
</protein>
<reference evidence="1 2" key="1">
    <citation type="journal article" date="2015" name="Int. J. Syst. Evol. Microbiol.">
        <title>Youhaiella tibetensis gen. nov., sp. nov., isolated from subsurface sediment.</title>
        <authorList>
            <person name="Wang Y.X."/>
            <person name="Huang F.Q."/>
            <person name="Nogi Y."/>
            <person name="Pang S.J."/>
            <person name="Wang P.K."/>
            <person name="Lv J."/>
        </authorList>
    </citation>
    <scope>NUCLEOTIDE SEQUENCE [LARGE SCALE GENOMIC DNA]</scope>
    <source>
        <strain evidence="2">fig4</strain>
    </source>
</reference>
<evidence type="ECO:0000313" key="1">
    <source>
        <dbReference type="EMBL" id="QEE21411.1"/>
    </source>
</evidence>